<proteinExistence type="predicted"/>
<sequence length="172" mass="16976">MPRYSPSCRRRCTSLLCCCAFITSSSVTCSVGSTGASSSPSSSVSPGAVLAAPACPRVVTALAGTSTASVVRLAFRFFVDLGAVRVAPASPARVVRRGCVPLVRVAVSYAGAALRGDTALLCAVATVAGIAVVPPVTVAVPFPVAVLVASAVLLSIVATGGRIAACSPPAVC</sequence>
<evidence type="ECO:0000313" key="3">
    <source>
        <dbReference type="Proteomes" id="UP000488956"/>
    </source>
</evidence>
<name>A0A6G0JKB1_9STRA</name>
<accession>A0A6G0JKB1</accession>
<evidence type="ECO:0000313" key="2">
    <source>
        <dbReference type="EMBL" id="KAE9059159.1"/>
    </source>
</evidence>
<comment type="caution">
    <text evidence="2">The sequence shown here is derived from an EMBL/GenBank/DDBJ whole genome shotgun (WGS) entry which is preliminary data.</text>
</comment>
<reference evidence="2 3" key="1">
    <citation type="submission" date="2018-09" db="EMBL/GenBank/DDBJ databases">
        <title>Genomic investigation of the strawberry pathogen Phytophthora fragariae indicates pathogenicity is determined by transcriptional variation in three key races.</title>
        <authorList>
            <person name="Adams T.M."/>
            <person name="Armitage A.D."/>
            <person name="Sobczyk M.K."/>
            <person name="Bates H.J."/>
            <person name="Dunwell J.M."/>
            <person name="Nellist C.F."/>
            <person name="Harrison R.J."/>
        </authorList>
    </citation>
    <scope>NUCLEOTIDE SEQUENCE [LARGE SCALE GENOMIC DNA]</scope>
    <source>
        <strain evidence="2 3">ONT-3</strain>
    </source>
</reference>
<dbReference type="AlphaFoldDB" id="A0A6G0JKB1"/>
<dbReference type="Proteomes" id="UP000488956">
    <property type="component" value="Unassembled WGS sequence"/>
</dbReference>
<gene>
    <name evidence="2" type="ORF">PF010_g30733</name>
</gene>
<organism evidence="2 3">
    <name type="scientific">Phytophthora fragariae</name>
    <dbReference type="NCBI Taxonomy" id="53985"/>
    <lineage>
        <taxon>Eukaryota</taxon>
        <taxon>Sar</taxon>
        <taxon>Stramenopiles</taxon>
        <taxon>Oomycota</taxon>
        <taxon>Peronosporomycetes</taxon>
        <taxon>Peronosporales</taxon>
        <taxon>Peronosporaceae</taxon>
        <taxon>Phytophthora</taxon>
    </lineage>
</organism>
<feature type="signal peptide" evidence="1">
    <location>
        <begin position="1"/>
        <end position="26"/>
    </location>
</feature>
<dbReference type="EMBL" id="QXFX01006138">
    <property type="protein sequence ID" value="KAE9059159.1"/>
    <property type="molecule type" value="Genomic_DNA"/>
</dbReference>
<keyword evidence="1" id="KW-0732">Signal</keyword>
<feature type="chain" id="PRO_5026356409" evidence="1">
    <location>
        <begin position="27"/>
        <end position="172"/>
    </location>
</feature>
<evidence type="ECO:0000256" key="1">
    <source>
        <dbReference type="SAM" id="SignalP"/>
    </source>
</evidence>
<protein>
    <submittedName>
        <fullName evidence="2">Uncharacterized protein</fullName>
    </submittedName>
</protein>